<evidence type="ECO:0000313" key="2">
    <source>
        <dbReference type="EMBL" id="KAK6794915.1"/>
    </source>
</evidence>
<dbReference type="PANTHER" id="PTHR48258">
    <property type="entry name" value="DUF4218 DOMAIN-CONTAINING PROTEIN-RELATED"/>
    <property type="match status" value="1"/>
</dbReference>
<dbReference type="PANTHER" id="PTHR48258:SF4">
    <property type="entry name" value="DUF4216 DOMAIN-CONTAINING PROTEIN"/>
    <property type="match status" value="1"/>
</dbReference>
<protein>
    <recommendedName>
        <fullName evidence="1">DUF4218 domain-containing protein</fullName>
    </recommendedName>
</protein>
<dbReference type="AlphaFoldDB" id="A0AAN8TVM0"/>
<keyword evidence="3" id="KW-1185">Reference proteome</keyword>
<sequence length="186" mass="21743">MAEISLFFKDLCSSTLRVESLVWMAKNIVVISNKLEKIILPGFFNVMEHLPIHLVHEALLRGPVQYRWMYPFERSIGKSKRGIKNKHRVEGCMVQVYLAKERSHFCSYYFDDHVSCLRNRPNRHDDTGNDPAVQSLSIFNQSSKDSKRRTLRKLTEKEKKISRASCLVELSRSPTLLRLFCEPIWS</sequence>
<organism evidence="2 3">
    <name type="scientific">Solanum bulbocastanum</name>
    <name type="common">Wild potato</name>
    <dbReference type="NCBI Taxonomy" id="147425"/>
    <lineage>
        <taxon>Eukaryota</taxon>
        <taxon>Viridiplantae</taxon>
        <taxon>Streptophyta</taxon>
        <taxon>Embryophyta</taxon>
        <taxon>Tracheophyta</taxon>
        <taxon>Spermatophyta</taxon>
        <taxon>Magnoliopsida</taxon>
        <taxon>eudicotyledons</taxon>
        <taxon>Gunneridae</taxon>
        <taxon>Pentapetalae</taxon>
        <taxon>asterids</taxon>
        <taxon>lamiids</taxon>
        <taxon>Solanales</taxon>
        <taxon>Solanaceae</taxon>
        <taxon>Solanoideae</taxon>
        <taxon>Solaneae</taxon>
        <taxon>Solanum</taxon>
    </lineage>
</organism>
<reference evidence="2 3" key="1">
    <citation type="submission" date="2024-02" db="EMBL/GenBank/DDBJ databases">
        <title>de novo genome assembly of Solanum bulbocastanum strain 11H21.</title>
        <authorList>
            <person name="Hosaka A.J."/>
        </authorList>
    </citation>
    <scope>NUCLEOTIDE SEQUENCE [LARGE SCALE GENOMIC DNA]</scope>
    <source>
        <tissue evidence="2">Young leaves</tissue>
    </source>
</reference>
<name>A0AAN8TVM0_SOLBU</name>
<comment type="caution">
    <text evidence="2">The sequence shown here is derived from an EMBL/GenBank/DDBJ whole genome shotgun (WGS) entry which is preliminary data.</text>
</comment>
<accession>A0AAN8TVM0</accession>
<dbReference type="Pfam" id="PF13960">
    <property type="entry name" value="DUF4218"/>
    <property type="match status" value="1"/>
</dbReference>
<dbReference type="EMBL" id="JBANQN010000003">
    <property type="protein sequence ID" value="KAK6794915.1"/>
    <property type="molecule type" value="Genomic_DNA"/>
</dbReference>
<dbReference type="Proteomes" id="UP001371456">
    <property type="component" value="Unassembled WGS sequence"/>
</dbReference>
<evidence type="ECO:0000259" key="1">
    <source>
        <dbReference type="Pfam" id="PF13960"/>
    </source>
</evidence>
<gene>
    <name evidence="2" type="ORF">RDI58_008368</name>
</gene>
<proteinExistence type="predicted"/>
<evidence type="ECO:0000313" key="3">
    <source>
        <dbReference type="Proteomes" id="UP001371456"/>
    </source>
</evidence>
<dbReference type="InterPro" id="IPR025452">
    <property type="entry name" value="DUF4218"/>
</dbReference>
<feature type="domain" description="DUF4218" evidence="1">
    <location>
        <begin position="11"/>
        <end position="124"/>
    </location>
</feature>